<feature type="non-terminal residue" evidence="2">
    <location>
        <position position="1"/>
    </location>
</feature>
<organism evidence="2 3">
    <name type="scientific">Phanerochaete carnosa (strain HHB-10118-sp)</name>
    <name type="common">White-rot fungus</name>
    <name type="synonym">Peniophora carnosa</name>
    <dbReference type="NCBI Taxonomy" id="650164"/>
    <lineage>
        <taxon>Eukaryota</taxon>
        <taxon>Fungi</taxon>
        <taxon>Dikarya</taxon>
        <taxon>Basidiomycota</taxon>
        <taxon>Agaricomycotina</taxon>
        <taxon>Agaricomycetes</taxon>
        <taxon>Polyporales</taxon>
        <taxon>Phanerochaetaceae</taxon>
        <taxon>Phanerochaete</taxon>
    </lineage>
</organism>
<gene>
    <name evidence="2" type="ORF">PHACADRAFT_263278</name>
</gene>
<reference evidence="2 3" key="1">
    <citation type="journal article" date="2012" name="BMC Genomics">
        <title>Comparative genomics of the white-rot fungi, Phanerochaete carnosa and P. chrysosporium, to elucidate the genetic basis of the distinct wood types they colonize.</title>
        <authorList>
            <person name="Suzuki H."/>
            <person name="MacDonald J."/>
            <person name="Syed K."/>
            <person name="Salamov A."/>
            <person name="Hori C."/>
            <person name="Aerts A."/>
            <person name="Henrissat B."/>
            <person name="Wiebenga A."/>
            <person name="vanKuyk P.A."/>
            <person name="Barry K."/>
            <person name="Lindquist E."/>
            <person name="LaButti K."/>
            <person name="Lapidus A."/>
            <person name="Lucas S."/>
            <person name="Coutinho P."/>
            <person name="Gong Y."/>
            <person name="Samejima M."/>
            <person name="Mahadevan R."/>
            <person name="Abou-Zaid M."/>
            <person name="de Vries R.P."/>
            <person name="Igarashi K."/>
            <person name="Yadav J.S."/>
            <person name="Grigoriev I.V."/>
            <person name="Master E.R."/>
        </authorList>
    </citation>
    <scope>NUCLEOTIDE SEQUENCE [LARGE SCALE GENOMIC DNA]</scope>
    <source>
        <strain evidence="2 3">HHB-10118-sp</strain>
    </source>
</reference>
<evidence type="ECO:0000259" key="1">
    <source>
        <dbReference type="Pfam" id="PF00326"/>
    </source>
</evidence>
<dbReference type="InterPro" id="IPR011042">
    <property type="entry name" value="6-blade_b-propeller_TolB-like"/>
</dbReference>
<dbReference type="Pfam" id="PF00326">
    <property type="entry name" value="Peptidase_S9"/>
    <property type="match status" value="1"/>
</dbReference>
<dbReference type="SUPFAM" id="SSF53474">
    <property type="entry name" value="alpha/beta-Hydrolases"/>
    <property type="match status" value="1"/>
</dbReference>
<accession>K5UNC4</accession>
<name>K5UNC4_PHACS</name>
<feature type="domain" description="Peptidase S9 prolyl oligopeptidase catalytic" evidence="1">
    <location>
        <begin position="462"/>
        <end position="671"/>
    </location>
</feature>
<protein>
    <recommendedName>
        <fullName evidence="1">Peptidase S9 prolyl oligopeptidase catalytic domain-containing protein</fullName>
    </recommendedName>
</protein>
<dbReference type="Gene3D" id="3.40.50.1820">
    <property type="entry name" value="alpha/beta hydrolase"/>
    <property type="match status" value="1"/>
</dbReference>
<dbReference type="PANTHER" id="PTHR43056:SF5">
    <property type="entry name" value="PEPTIDASE S9 PROLYL OLIGOPEPTIDASE CATALYTIC DOMAIN-CONTAINING PROTEIN"/>
    <property type="match status" value="1"/>
</dbReference>
<dbReference type="KEGG" id="pco:PHACADRAFT_263278"/>
<sequence>MAPRVAPYGTWDSPITADAIARSGNSVAEIFVDPVTTTIYHVERRPTEGGRCAIVKTEEGIELVGKEFNCRTGVQEYGGAAAAAYGGTIFFSNFSDGRIYAVKEGSAPTPVTPESKVLRFADFAVHPKYPHLLVCICEDHTRPEHFAVVTSLVTINTMAHSTALLDGVSPLLTGADFYAAPTFSPDGTQIAWQQWNHPDMPWDGSEICVASVAVENGRVQVKDEKRIAGRWKEVSAAFPAWASDNTLLFTCDESGWYNPWTYDMRTQKASPVLSQPIPEDFAMPQWALGMSFGAPLGSFGAAGTATHVHVEGTESSDHFVLYSALRVGCPALYLLSLHSRTLEELACPYVAIGYVRRVTADSVVFLGAKADAPREIVLCTLKEYSKPKFTVLGAHDSSTDAWKALFSKPAPLTLTIPETGEPLHVIFYPPTNPEYVGPEGEKPPCVVNVHGGPTGMADQALDLTAQYFTGRGWAWVDVNYSGSSGFGRQYINRLAGQWGIVDLRDCALSVSQLAAPPHELIDAARTAIRGRSSGGYTVLATLCAYPDAFAAGASHFGISDLRKLDEFGHKFESHYCERLLGGTVAECGDVYDARSPIYNADKIRAPLLVLQGSEDAVVPPEQAELIVRSIRDRGGQVEYTVFQGEGHGWRKAENVKRALEEELKLYKNVFDLKGAA</sequence>
<dbReference type="GO" id="GO:0006508">
    <property type="term" value="P:proteolysis"/>
    <property type="evidence" value="ECO:0007669"/>
    <property type="project" value="InterPro"/>
</dbReference>
<keyword evidence="3" id="KW-1185">Reference proteome</keyword>
<dbReference type="InterPro" id="IPR050585">
    <property type="entry name" value="Xaa-Pro_dipeptidyl-ppase/CocE"/>
</dbReference>
<dbReference type="OrthoDB" id="43744at2759"/>
<dbReference type="RefSeq" id="XP_007400392.1">
    <property type="nucleotide sequence ID" value="XM_007400330.1"/>
</dbReference>
<dbReference type="GeneID" id="18918517"/>
<dbReference type="PANTHER" id="PTHR43056">
    <property type="entry name" value="PEPTIDASE S9 PROLYL OLIGOPEPTIDASE"/>
    <property type="match status" value="1"/>
</dbReference>
<dbReference type="InterPro" id="IPR001375">
    <property type="entry name" value="Peptidase_S9_cat"/>
</dbReference>
<dbReference type="AlphaFoldDB" id="K5UNC4"/>
<dbReference type="InParanoid" id="K5UNC4"/>
<evidence type="ECO:0000313" key="3">
    <source>
        <dbReference type="Proteomes" id="UP000008370"/>
    </source>
</evidence>
<dbReference type="EMBL" id="JH930477">
    <property type="protein sequence ID" value="EKM51241.1"/>
    <property type="molecule type" value="Genomic_DNA"/>
</dbReference>
<dbReference type="Gene3D" id="2.120.10.30">
    <property type="entry name" value="TolB, C-terminal domain"/>
    <property type="match status" value="1"/>
</dbReference>
<evidence type="ECO:0000313" key="2">
    <source>
        <dbReference type="EMBL" id="EKM51241.1"/>
    </source>
</evidence>
<dbReference type="GO" id="GO:0008236">
    <property type="term" value="F:serine-type peptidase activity"/>
    <property type="evidence" value="ECO:0007669"/>
    <property type="project" value="InterPro"/>
</dbReference>
<dbReference type="HOGENOM" id="CLU_012236_1_0_1"/>
<dbReference type="Proteomes" id="UP000008370">
    <property type="component" value="Unassembled WGS sequence"/>
</dbReference>
<dbReference type="InterPro" id="IPR029058">
    <property type="entry name" value="AB_hydrolase_fold"/>
</dbReference>
<proteinExistence type="predicted"/>
<dbReference type="SUPFAM" id="SSF69322">
    <property type="entry name" value="Tricorn protease domain 2"/>
    <property type="match status" value="1"/>
</dbReference>